<dbReference type="InterPro" id="IPR014001">
    <property type="entry name" value="Helicase_ATP-bd"/>
</dbReference>
<dbReference type="CDD" id="cd18008">
    <property type="entry name" value="DEXDc_SHPRH-like"/>
    <property type="match status" value="1"/>
</dbReference>
<evidence type="ECO:0000256" key="9">
    <source>
        <dbReference type="PROSITE-ProRule" id="PRU00175"/>
    </source>
</evidence>
<feature type="domain" description="Helicase C-terminal" evidence="13">
    <location>
        <begin position="496"/>
        <end position="660"/>
    </location>
</feature>
<feature type="domain" description="Helicase ATP-binding" evidence="12">
    <location>
        <begin position="102"/>
        <end position="274"/>
    </location>
</feature>
<dbReference type="Pfam" id="PF00176">
    <property type="entry name" value="SNF2-rel_dom"/>
    <property type="match status" value="1"/>
</dbReference>
<sequence length="672" mass="76868">MKLQPRKNAILPSDEDVNTPLSKGTKRKASGEKVKLLWEIWEQEDQKWIDERKPEDVDLDDQQNTLIAETAEPPPDLIIPLLRHQKEFLAWGTKQEQSFVAGGILADEMGMGKTIQAISLVLARREAARALFREMMGCTLVICPLVAVSQWLSEIARFTSPGSAKVLVYHGPKREKNAEEFKKYDFVLTTYSTVETEFRKCMISPRKKQWKPVLHSIKWNRIILDEAHSIKDKSSNTAKAVYALDAKYRWALSGTPLQNCIQELFSLIRFLQILPYSYYFCRDCDCRILDNTANVSCNSCPHNAARHFCWWHRNVTKTYANVERGKRAMIVFKKVLKDILIKRTKLGQAADLSLPPRIITLRRDALDIKEFDFYESLYKQTKAEFNTYVEAGTLMNNSANIFDHLIRLRQAVNHPYLVVHKKEHECSLCHKPAEDSVVTSCEHEFCKACLIGKVSCPICSKLLTTNADTEQQAASKTAGFRASSILNRIKKLDDFQTSTKIEALREEIRLMVERDGSAKAIVFSQFISFLDLINYTLGKCGVSCAQLVGDMPRAARDVAINKFKEDPNCRIFLMSFQAGGVALNLTAASHVFMMDPCWNPAVERQAQDRIHRIGQYKPIRVVKFIIENTVEERIIELQKKKELLSQGTVDGSEEAMRKLTKDDMRYLFTIYN</sequence>
<keyword evidence="5" id="KW-0378">Hydrolase</keyword>
<keyword evidence="7" id="KW-0862">Zinc</keyword>
<evidence type="ECO:0000259" key="11">
    <source>
        <dbReference type="PROSITE" id="PS50089"/>
    </source>
</evidence>
<dbReference type="Gene3D" id="3.30.40.10">
    <property type="entry name" value="Zinc/RING finger domain, C3HC4 (zinc finger)"/>
    <property type="match status" value="1"/>
</dbReference>
<evidence type="ECO:0000313" key="15">
    <source>
        <dbReference type="Proteomes" id="UP001642260"/>
    </source>
</evidence>
<dbReference type="InterPro" id="IPR038718">
    <property type="entry name" value="SNF2-like_sf"/>
</dbReference>
<dbReference type="InterPro" id="IPR001650">
    <property type="entry name" value="Helicase_C-like"/>
</dbReference>
<evidence type="ECO:0000256" key="1">
    <source>
        <dbReference type="ARBA" id="ARBA00008438"/>
    </source>
</evidence>
<dbReference type="InterPro" id="IPR000330">
    <property type="entry name" value="SNF2_N"/>
</dbReference>
<evidence type="ECO:0000256" key="5">
    <source>
        <dbReference type="ARBA" id="ARBA00022801"/>
    </source>
</evidence>
<organism evidence="14 15">
    <name type="scientific">Eruca vesicaria subsp. sativa</name>
    <name type="common">Garden rocket</name>
    <name type="synonym">Eruca sativa</name>
    <dbReference type="NCBI Taxonomy" id="29727"/>
    <lineage>
        <taxon>Eukaryota</taxon>
        <taxon>Viridiplantae</taxon>
        <taxon>Streptophyta</taxon>
        <taxon>Embryophyta</taxon>
        <taxon>Tracheophyta</taxon>
        <taxon>Spermatophyta</taxon>
        <taxon>Magnoliopsida</taxon>
        <taxon>eudicotyledons</taxon>
        <taxon>Gunneridae</taxon>
        <taxon>Pentapetalae</taxon>
        <taxon>rosids</taxon>
        <taxon>malvids</taxon>
        <taxon>Brassicales</taxon>
        <taxon>Brassicaceae</taxon>
        <taxon>Brassiceae</taxon>
        <taxon>Eruca</taxon>
    </lineage>
</organism>
<dbReference type="InterPro" id="IPR050628">
    <property type="entry name" value="SNF2_RAD54_helicase_TF"/>
</dbReference>
<keyword evidence="3" id="KW-0547">Nucleotide-binding</keyword>
<dbReference type="GO" id="GO:0004386">
    <property type="term" value="F:helicase activity"/>
    <property type="evidence" value="ECO:0007669"/>
    <property type="project" value="UniProtKB-KW"/>
</dbReference>
<keyword evidence="8" id="KW-0067">ATP-binding</keyword>
<evidence type="ECO:0000256" key="7">
    <source>
        <dbReference type="ARBA" id="ARBA00022833"/>
    </source>
</evidence>
<reference evidence="14 15" key="1">
    <citation type="submission" date="2022-03" db="EMBL/GenBank/DDBJ databases">
        <authorList>
            <person name="Macdonald S."/>
            <person name="Ahmed S."/>
            <person name="Newling K."/>
        </authorList>
    </citation>
    <scope>NUCLEOTIDE SEQUENCE [LARGE SCALE GENOMIC DNA]</scope>
</reference>
<evidence type="ECO:0000259" key="12">
    <source>
        <dbReference type="PROSITE" id="PS51192"/>
    </source>
</evidence>
<comment type="caution">
    <text evidence="14">The sequence shown here is derived from an EMBL/GenBank/DDBJ whole genome shotgun (WGS) entry which is preliminary data.</text>
</comment>
<evidence type="ECO:0000256" key="10">
    <source>
        <dbReference type="SAM" id="MobiDB-lite"/>
    </source>
</evidence>
<dbReference type="AlphaFoldDB" id="A0ABC8J218"/>
<dbReference type="PROSITE" id="PS50089">
    <property type="entry name" value="ZF_RING_2"/>
    <property type="match status" value="1"/>
</dbReference>
<dbReference type="SUPFAM" id="SSF52540">
    <property type="entry name" value="P-loop containing nucleoside triphosphate hydrolases"/>
    <property type="match status" value="2"/>
</dbReference>
<keyword evidence="15" id="KW-1185">Reference proteome</keyword>
<dbReference type="SMART" id="SM00490">
    <property type="entry name" value="HELICc"/>
    <property type="match status" value="1"/>
</dbReference>
<dbReference type="PROSITE" id="PS00518">
    <property type="entry name" value="ZF_RING_1"/>
    <property type="match status" value="1"/>
</dbReference>
<dbReference type="InterPro" id="IPR013083">
    <property type="entry name" value="Znf_RING/FYVE/PHD"/>
</dbReference>
<dbReference type="GO" id="GO:0016787">
    <property type="term" value="F:hydrolase activity"/>
    <property type="evidence" value="ECO:0007669"/>
    <property type="project" value="UniProtKB-KW"/>
</dbReference>
<dbReference type="PROSITE" id="PS51192">
    <property type="entry name" value="HELICASE_ATP_BIND_1"/>
    <property type="match status" value="1"/>
</dbReference>
<accession>A0ABC8J218</accession>
<evidence type="ECO:0000259" key="13">
    <source>
        <dbReference type="PROSITE" id="PS51194"/>
    </source>
</evidence>
<dbReference type="GO" id="GO:0005524">
    <property type="term" value="F:ATP binding"/>
    <property type="evidence" value="ECO:0007669"/>
    <property type="project" value="UniProtKB-KW"/>
</dbReference>
<dbReference type="GO" id="GO:0008270">
    <property type="term" value="F:zinc ion binding"/>
    <property type="evidence" value="ECO:0007669"/>
    <property type="project" value="UniProtKB-KW"/>
</dbReference>
<dbReference type="InterPro" id="IPR049730">
    <property type="entry name" value="SNF2/RAD54-like_C"/>
</dbReference>
<dbReference type="Gene3D" id="3.40.50.10810">
    <property type="entry name" value="Tandem AAA-ATPase domain"/>
    <property type="match status" value="1"/>
</dbReference>
<keyword evidence="2" id="KW-0479">Metal-binding</keyword>
<evidence type="ECO:0000256" key="6">
    <source>
        <dbReference type="ARBA" id="ARBA00022806"/>
    </source>
</evidence>
<keyword evidence="6" id="KW-0347">Helicase</keyword>
<evidence type="ECO:0000313" key="14">
    <source>
        <dbReference type="EMBL" id="CAH8306032.1"/>
    </source>
</evidence>
<name>A0ABC8J218_ERUVS</name>
<dbReference type="Gene3D" id="3.40.50.300">
    <property type="entry name" value="P-loop containing nucleotide triphosphate hydrolases"/>
    <property type="match status" value="1"/>
</dbReference>
<gene>
    <name evidence="14" type="ORF">ERUC_LOCUS4159</name>
</gene>
<evidence type="ECO:0000256" key="3">
    <source>
        <dbReference type="ARBA" id="ARBA00022741"/>
    </source>
</evidence>
<dbReference type="EMBL" id="CAKOAT010063044">
    <property type="protein sequence ID" value="CAH8306032.1"/>
    <property type="molecule type" value="Genomic_DNA"/>
</dbReference>
<dbReference type="InterPro" id="IPR027417">
    <property type="entry name" value="P-loop_NTPase"/>
</dbReference>
<feature type="domain" description="RING-type" evidence="11">
    <location>
        <begin position="426"/>
        <end position="460"/>
    </location>
</feature>
<evidence type="ECO:0000256" key="8">
    <source>
        <dbReference type="ARBA" id="ARBA00022840"/>
    </source>
</evidence>
<protein>
    <submittedName>
        <fullName evidence="14">Uncharacterized protein</fullName>
    </submittedName>
</protein>
<feature type="region of interest" description="Disordered" evidence="10">
    <location>
        <begin position="1"/>
        <end position="28"/>
    </location>
</feature>
<dbReference type="Pfam" id="PF00271">
    <property type="entry name" value="Helicase_C"/>
    <property type="match status" value="1"/>
</dbReference>
<dbReference type="CDD" id="cd18793">
    <property type="entry name" value="SF2_C_SNF"/>
    <property type="match status" value="1"/>
</dbReference>
<dbReference type="Proteomes" id="UP001642260">
    <property type="component" value="Unassembled WGS sequence"/>
</dbReference>
<dbReference type="SMART" id="SM00184">
    <property type="entry name" value="RING"/>
    <property type="match status" value="1"/>
</dbReference>
<dbReference type="PROSITE" id="PS51194">
    <property type="entry name" value="HELICASE_CTER"/>
    <property type="match status" value="1"/>
</dbReference>
<dbReference type="SMART" id="SM00487">
    <property type="entry name" value="DEXDc"/>
    <property type="match status" value="1"/>
</dbReference>
<dbReference type="InterPro" id="IPR001841">
    <property type="entry name" value="Znf_RING"/>
</dbReference>
<dbReference type="SUPFAM" id="SSF57850">
    <property type="entry name" value="RING/U-box"/>
    <property type="match status" value="1"/>
</dbReference>
<evidence type="ECO:0000256" key="4">
    <source>
        <dbReference type="ARBA" id="ARBA00022771"/>
    </source>
</evidence>
<keyword evidence="4 9" id="KW-0863">Zinc-finger</keyword>
<comment type="similarity">
    <text evidence="1">Belongs to the SNF2/RAD54 helicase family. RAD16 subfamily.</text>
</comment>
<proteinExistence type="inferred from homology"/>
<dbReference type="PANTHER" id="PTHR45626:SF29">
    <property type="entry name" value="BNAA10G03160D PROTEIN"/>
    <property type="match status" value="1"/>
</dbReference>
<dbReference type="InterPro" id="IPR017907">
    <property type="entry name" value="Znf_RING_CS"/>
</dbReference>
<evidence type="ECO:0000256" key="2">
    <source>
        <dbReference type="ARBA" id="ARBA00022723"/>
    </source>
</evidence>
<dbReference type="PANTHER" id="PTHR45626">
    <property type="entry name" value="TRANSCRIPTION TERMINATION FACTOR 2-RELATED"/>
    <property type="match status" value="1"/>
</dbReference>